<dbReference type="RefSeq" id="XP_053026116.1">
    <property type="nucleotide sequence ID" value="XM_053162172.1"/>
</dbReference>
<organism evidence="1 2">
    <name type="scientific">Puccinia triticina</name>
    <dbReference type="NCBI Taxonomy" id="208348"/>
    <lineage>
        <taxon>Eukaryota</taxon>
        <taxon>Fungi</taxon>
        <taxon>Dikarya</taxon>
        <taxon>Basidiomycota</taxon>
        <taxon>Pucciniomycotina</taxon>
        <taxon>Pucciniomycetes</taxon>
        <taxon>Pucciniales</taxon>
        <taxon>Pucciniaceae</taxon>
        <taxon>Puccinia</taxon>
    </lineage>
</organism>
<proteinExistence type="predicted"/>
<dbReference type="EMBL" id="CP110432">
    <property type="protein sequence ID" value="WAQ90561.1"/>
    <property type="molecule type" value="Genomic_DNA"/>
</dbReference>
<dbReference type="Proteomes" id="UP001164743">
    <property type="component" value="Chromosome 12A"/>
</dbReference>
<reference evidence="1" key="1">
    <citation type="submission" date="2022-10" db="EMBL/GenBank/DDBJ databases">
        <title>Puccinia triticina Genome sequencing and assembly.</title>
        <authorList>
            <person name="Li C."/>
        </authorList>
    </citation>
    <scope>NUCLEOTIDE SEQUENCE</scope>
    <source>
        <strain evidence="1">Pt15</strain>
    </source>
</reference>
<dbReference type="SUPFAM" id="SSF69572">
    <property type="entry name" value="Activating enzymes of the ubiquitin-like proteins"/>
    <property type="match status" value="1"/>
</dbReference>
<dbReference type="InterPro" id="IPR035985">
    <property type="entry name" value="Ubiquitin-activating_enz"/>
</dbReference>
<protein>
    <submittedName>
        <fullName evidence="1">Uncharacterized protein</fullName>
    </submittedName>
</protein>
<dbReference type="GeneID" id="77803067"/>
<name>A0ABY7CZ18_9BASI</name>
<dbReference type="Gene3D" id="3.40.50.720">
    <property type="entry name" value="NAD(P)-binding Rossmann-like Domain"/>
    <property type="match status" value="1"/>
</dbReference>
<evidence type="ECO:0000313" key="1">
    <source>
        <dbReference type="EMBL" id="WAQ90561.1"/>
    </source>
</evidence>
<accession>A0ABY7CZ18</accession>
<keyword evidence="2" id="KW-1185">Reference proteome</keyword>
<sequence>MRSEDESTVGGYCWVFNVSTVFVQTCGLVARIQLQIQEQSVILTYPNSSVDLRLDFPFPSLSEFVKSFKMHKMDSRKHAHIPAVVIVIHFLEIFKSILSPE</sequence>
<evidence type="ECO:0000313" key="2">
    <source>
        <dbReference type="Proteomes" id="UP001164743"/>
    </source>
</evidence>
<gene>
    <name evidence="1" type="ORF">PtA15_12A551</name>
</gene>